<feature type="compositionally biased region" description="Acidic residues" evidence="1">
    <location>
        <begin position="3931"/>
        <end position="3943"/>
    </location>
</feature>
<feature type="compositionally biased region" description="Basic and acidic residues" evidence="1">
    <location>
        <begin position="1655"/>
        <end position="1673"/>
    </location>
</feature>
<feature type="compositionally biased region" description="Gly residues" evidence="1">
    <location>
        <begin position="1511"/>
        <end position="1520"/>
    </location>
</feature>
<feature type="compositionally biased region" description="Basic and acidic residues" evidence="1">
    <location>
        <begin position="1"/>
        <end position="13"/>
    </location>
</feature>
<feature type="compositionally biased region" description="Acidic residues" evidence="1">
    <location>
        <begin position="4391"/>
        <end position="4402"/>
    </location>
</feature>
<dbReference type="OrthoDB" id="5365701at2759"/>
<dbReference type="STRING" id="1093900.A0A507B510"/>
<feature type="compositionally biased region" description="Polar residues" evidence="1">
    <location>
        <begin position="1862"/>
        <end position="1873"/>
    </location>
</feature>
<feature type="compositionally biased region" description="Basic and acidic residues" evidence="1">
    <location>
        <begin position="724"/>
        <end position="733"/>
    </location>
</feature>
<keyword evidence="3" id="KW-1185">Reference proteome</keyword>
<feature type="compositionally biased region" description="Basic residues" evidence="1">
    <location>
        <begin position="3373"/>
        <end position="3384"/>
    </location>
</feature>
<feature type="compositionally biased region" description="Pro residues" evidence="1">
    <location>
        <begin position="1760"/>
        <end position="1774"/>
    </location>
</feature>
<feature type="region of interest" description="Disordered" evidence="1">
    <location>
        <begin position="759"/>
        <end position="977"/>
    </location>
</feature>
<feature type="compositionally biased region" description="Acidic residues" evidence="1">
    <location>
        <begin position="3545"/>
        <end position="3561"/>
    </location>
</feature>
<feature type="compositionally biased region" description="Basic residues" evidence="1">
    <location>
        <begin position="2203"/>
        <end position="2212"/>
    </location>
</feature>
<feature type="region of interest" description="Disordered" evidence="1">
    <location>
        <begin position="5812"/>
        <end position="5835"/>
    </location>
</feature>
<feature type="compositionally biased region" description="Basic and acidic residues" evidence="1">
    <location>
        <begin position="4686"/>
        <end position="4703"/>
    </location>
</feature>
<feature type="compositionally biased region" description="Basic and acidic residues" evidence="1">
    <location>
        <begin position="3167"/>
        <end position="3185"/>
    </location>
</feature>
<feature type="compositionally biased region" description="Basic and acidic residues" evidence="1">
    <location>
        <begin position="4985"/>
        <end position="5021"/>
    </location>
</feature>
<feature type="compositionally biased region" description="Polar residues" evidence="1">
    <location>
        <begin position="1812"/>
        <end position="1829"/>
    </location>
</feature>
<dbReference type="InParanoid" id="A0A507B510"/>
<feature type="compositionally biased region" description="Acidic residues" evidence="1">
    <location>
        <begin position="2473"/>
        <end position="2485"/>
    </location>
</feature>
<feature type="compositionally biased region" description="Basic residues" evidence="1">
    <location>
        <begin position="3862"/>
        <end position="3873"/>
    </location>
</feature>
<feature type="compositionally biased region" description="Polar residues" evidence="1">
    <location>
        <begin position="4504"/>
        <end position="4517"/>
    </location>
</feature>
<feature type="compositionally biased region" description="Basic and acidic residues" evidence="1">
    <location>
        <begin position="5065"/>
        <end position="5078"/>
    </location>
</feature>
<feature type="compositionally biased region" description="Basic residues" evidence="1">
    <location>
        <begin position="3608"/>
        <end position="3619"/>
    </location>
</feature>
<feature type="compositionally biased region" description="Basic and acidic residues" evidence="1">
    <location>
        <begin position="800"/>
        <end position="825"/>
    </location>
</feature>
<feature type="region of interest" description="Disordered" evidence="1">
    <location>
        <begin position="1624"/>
        <end position="1984"/>
    </location>
</feature>
<feature type="region of interest" description="Disordered" evidence="1">
    <location>
        <begin position="4727"/>
        <end position="5239"/>
    </location>
</feature>
<dbReference type="RefSeq" id="XP_030995887.1">
    <property type="nucleotide sequence ID" value="XM_031140257.1"/>
</dbReference>
<feature type="region of interest" description="Disordered" evidence="1">
    <location>
        <begin position="4017"/>
        <end position="4050"/>
    </location>
</feature>
<feature type="compositionally biased region" description="Basic and acidic residues" evidence="1">
    <location>
        <begin position="1476"/>
        <end position="1485"/>
    </location>
</feature>
<feature type="compositionally biased region" description="Low complexity" evidence="1">
    <location>
        <begin position="3012"/>
        <end position="3026"/>
    </location>
</feature>
<feature type="region of interest" description="Disordered" evidence="1">
    <location>
        <begin position="305"/>
        <end position="421"/>
    </location>
</feature>
<feature type="compositionally biased region" description="Basic residues" evidence="1">
    <location>
        <begin position="4132"/>
        <end position="4142"/>
    </location>
</feature>
<feature type="compositionally biased region" description="Basic residues" evidence="1">
    <location>
        <begin position="1078"/>
        <end position="1091"/>
    </location>
</feature>
<feature type="compositionally biased region" description="Basic residues" evidence="1">
    <location>
        <begin position="2416"/>
        <end position="2425"/>
    </location>
</feature>
<feature type="compositionally biased region" description="Basic and acidic residues" evidence="1">
    <location>
        <begin position="581"/>
        <end position="609"/>
    </location>
</feature>
<feature type="compositionally biased region" description="Low complexity" evidence="1">
    <location>
        <begin position="5198"/>
        <end position="5212"/>
    </location>
</feature>
<dbReference type="PANTHER" id="PTHR40641:SF2">
    <property type="entry name" value="INVOLUCRIN REPEAT PROTEIN"/>
    <property type="match status" value="1"/>
</dbReference>
<feature type="compositionally biased region" description="Polar residues" evidence="1">
    <location>
        <begin position="1964"/>
        <end position="1974"/>
    </location>
</feature>
<feature type="compositionally biased region" description="Acidic residues" evidence="1">
    <location>
        <begin position="2912"/>
        <end position="2921"/>
    </location>
</feature>
<feature type="compositionally biased region" description="Acidic residues" evidence="1">
    <location>
        <begin position="3323"/>
        <end position="3335"/>
    </location>
</feature>
<feature type="compositionally biased region" description="Low complexity" evidence="1">
    <location>
        <begin position="53"/>
        <end position="69"/>
    </location>
</feature>
<feature type="compositionally biased region" description="Basic and acidic residues" evidence="1">
    <location>
        <begin position="5133"/>
        <end position="5143"/>
    </location>
</feature>
<comment type="caution">
    <text evidence="2">The sequence shown here is derived from an EMBL/GenBank/DDBJ whole genome shotgun (WGS) entry which is preliminary data.</text>
</comment>
<accession>A0A507B510</accession>
<feature type="compositionally biased region" description="Polar residues" evidence="1">
    <location>
        <begin position="1685"/>
        <end position="1702"/>
    </location>
</feature>
<feature type="region of interest" description="Disordered" evidence="1">
    <location>
        <begin position="1566"/>
        <end position="1600"/>
    </location>
</feature>
<protein>
    <recommendedName>
        <fullName evidence="4">Involucrin repeat protein</fullName>
    </recommendedName>
</protein>
<feature type="compositionally biased region" description="Basic residues" evidence="1">
    <location>
        <begin position="3307"/>
        <end position="3318"/>
    </location>
</feature>
<feature type="compositionally biased region" description="Basic residues" evidence="1">
    <location>
        <begin position="3001"/>
        <end position="3011"/>
    </location>
</feature>
<feature type="region of interest" description="Disordered" evidence="1">
    <location>
        <begin position="650"/>
        <end position="673"/>
    </location>
</feature>
<feature type="compositionally biased region" description="Acidic residues" evidence="1">
    <location>
        <begin position="232"/>
        <end position="252"/>
    </location>
</feature>
<feature type="compositionally biased region" description="Basic residues" evidence="1">
    <location>
        <begin position="3090"/>
        <end position="3100"/>
    </location>
</feature>
<feature type="region of interest" description="Disordered" evidence="1">
    <location>
        <begin position="2015"/>
        <end position="3577"/>
    </location>
</feature>
<feature type="compositionally biased region" description="Low complexity" evidence="1">
    <location>
        <begin position="5262"/>
        <end position="5279"/>
    </location>
</feature>
<feature type="compositionally biased region" description="Basic residues" evidence="1">
    <location>
        <begin position="3454"/>
        <end position="3465"/>
    </location>
</feature>
<feature type="region of interest" description="Disordered" evidence="1">
    <location>
        <begin position="132"/>
        <end position="161"/>
    </location>
</feature>
<feature type="compositionally biased region" description="Basic residues" evidence="1">
    <location>
        <begin position="3529"/>
        <end position="3539"/>
    </location>
</feature>
<feature type="region of interest" description="Disordered" evidence="1">
    <location>
        <begin position="562"/>
        <end position="609"/>
    </location>
</feature>
<feature type="compositionally biased region" description="Polar residues" evidence="1">
    <location>
        <begin position="4256"/>
        <end position="4267"/>
    </location>
</feature>
<dbReference type="PANTHER" id="PTHR40641">
    <property type="entry name" value="INVOLUCRIN REPEAT PROTEIN (AFU_ORTHOLOGUE AFUA_2G08060)"/>
    <property type="match status" value="1"/>
</dbReference>
<feature type="compositionally biased region" description="Basic and acidic residues" evidence="1">
    <location>
        <begin position="4947"/>
        <end position="4966"/>
    </location>
</feature>
<feature type="compositionally biased region" description="Basic and acidic residues" evidence="1">
    <location>
        <begin position="435"/>
        <end position="538"/>
    </location>
</feature>
<feature type="compositionally biased region" description="Basic residues" evidence="1">
    <location>
        <begin position="2663"/>
        <end position="2672"/>
    </location>
</feature>
<feature type="compositionally biased region" description="Basic residues" evidence="1">
    <location>
        <begin position="1285"/>
        <end position="1294"/>
    </location>
</feature>
<dbReference type="InterPro" id="IPR053268">
    <property type="entry name" value="Woronin_anchor"/>
</dbReference>
<feature type="region of interest" description="Disordered" evidence="1">
    <location>
        <begin position="1040"/>
        <end position="1546"/>
    </location>
</feature>
<evidence type="ECO:0000313" key="2">
    <source>
        <dbReference type="EMBL" id="TPX14176.1"/>
    </source>
</evidence>
<feature type="compositionally biased region" description="Basic residues" evidence="1">
    <location>
        <begin position="3949"/>
        <end position="3960"/>
    </location>
</feature>
<feature type="compositionally biased region" description="Basic and acidic residues" evidence="1">
    <location>
        <begin position="4626"/>
        <end position="4641"/>
    </location>
</feature>
<feature type="compositionally biased region" description="Low complexity" evidence="1">
    <location>
        <begin position="3842"/>
        <end position="3851"/>
    </location>
</feature>
<evidence type="ECO:0000256" key="1">
    <source>
        <dbReference type="SAM" id="MobiDB-lite"/>
    </source>
</evidence>
<feature type="compositionally biased region" description="Low complexity" evidence="1">
    <location>
        <begin position="1115"/>
        <end position="1124"/>
    </location>
</feature>
<feature type="compositionally biased region" description="Basic residues" evidence="1">
    <location>
        <begin position="1235"/>
        <end position="1245"/>
    </location>
</feature>
<feature type="compositionally biased region" description="Polar residues" evidence="1">
    <location>
        <begin position="359"/>
        <end position="370"/>
    </location>
</feature>
<feature type="compositionally biased region" description="Basic and acidic residues" evidence="1">
    <location>
        <begin position="2029"/>
        <end position="2038"/>
    </location>
</feature>
<feature type="compositionally biased region" description="Low complexity" evidence="1">
    <location>
        <begin position="891"/>
        <end position="915"/>
    </location>
</feature>
<feature type="compositionally biased region" description="Acidic residues" evidence="1">
    <location>
        <begin position="2268"/>
        <end position="2280"/>
    </location>
</feature>
<feature type="compositionally biased region" description="Polar residues" evidence="1">
    <location>
        <begin position="4306"/>
        <end position="4326"/>
    </location>
</feature>
<feature type="region of interest" description="Disordered" evidence="1">
    <location>
        <begin position="433"/>
        <end position="550"/>
    </location>
</feature>
<dbReference type="Proteomes" id="UP000319257">
    <property type="component" value="Unassembled WGS sequence"/>
</dbReference>
<feature type="compositionally biased region" description="Pro residues" evidence="1">
    <location>
        <begin position="374"/>
        <end position="384"/>
    </location>
</feature>
<feature type="region of interest" description="Disordered" evidence="1">
    <location>
        <begin position="3694"/>
        <end position="3987"/>
    </location>
</feature>
<feature type="compositionally biased region" description="Basic and acidic residues" evidence="1">
    <location>
        <begin position="773"/>
        <end position="784"/>
    </location>
</feature>
<feature type="compositionally biased region" description="Polar residues" evidence="1">
    <location>
        <begin position="70"/>
        <end position="79"/>
    </location>
</feature>
<feature type="compositionally biased region" description="Acidic residues" evidence="1">
    <location>
        <begin position="3351"/>
        <end position="3365"/>
    </location>
</feature>
<feature type="compositionally biased region" description="Basic residues" evidence="1">
    <location>
        <begin position="2124"/>
        <end position="2134"/>
    </location>
</feature>
<evidence type="ECO:0000313" key="3">
    <source>
        <dbReference type="Proteomes" id="UP000319257"/>
    </source>
</evidence>
<feature type="compositionally biased region" description="Basic residues" evidence="1">
    <location>
        <begin position="2926"/>
        <end position="2937"/>
    </location>
</feature>
<feature type="compositionally biased region" description="Polar residues" evidence="1">
    <location>
        <begin position="4233"/>
        <end position="4242"/>
    </location>
</feature>
<feature type="compositionally biased region" description="Basic residues" evidence="1">
    <location>
        <begin position="1181"/>
        <end position="1190"/>
    </location>
</feature>
<feature type="compositionally biased region" description="Low complexity" evidence="1">
    <location>
        <begin position="1157"/>
        <end position="1169"/>
    </location>
</feature>
<proteinExistence type="predicted"/>
<feature type="compositionally biased region" description="Basic and acidic residues" evidence="1">
    <location>
        <begin position="1452"/>
        <end position="1467"/>
    </location>
</feature>
<feature type="compositionally biased region" description="Acidic residues" evidence="1">
    <location>
        <begin position="3266"/>
        <end position="3275"/>
    </location>
</feature>
<feature type="region of interest" description="Disordered" evidence="1">
    <location>
        <begin position="685"/>
        <end position="739"/>
    </location>
</feature>
<feature type="compositionally biased region" description="Basic and acidic residues" evidence="1">
    <location>
        <begin position="4791"/>
        <end position="4811"/>
    </location>
</feature>
<reference evidence="2 3" key="1">
    <citation type="submission" date="2019-06" db="EMBL/GenBank/DDBJ databases">
        <title>Draft genome sequence of the filamentous fungus Phialemoniopsis curvata isolated from diesel fuel.</title>
        <authorList>
            <person name="Varaljay V.A."/>
            <person name="Lyon W.J."/>
            <person name="Crouch A.L."/>
            <person name="Drake C.E."/>
            <person name="Hollomon J.M."/>
            <person name="Nadeau L.J."/>
            <person name="Nunn H.S."/>
            <person name="Stevenson B.S."/>
            <person name="Bojanowski C.L."/>
            <person name="Crookes-Goodson W.J."/>
        </authorList>
    </citation>
    <scope>NUCLEOTIDE SEQUENCE [LARGE SCALE GENOMIC DNA]</scope>
    <source>
        <strain evidence="2 3">D216</strain>
    </source>
</reference>
<feature type="compositionally biased region" description="Basic residues" evidence="1">
    <location>
        <begin position="3228"/>
        <end position="3240"/>
    </location>
</feature>
<feature type="region of interest" description="Disordered" evidence="1">
    <location>
        <begin position="4477"/>
        <end position="4704"/>
    </location>
</feature>
<feature type="compositionally biased region" description="Low complexity" evidence="1">
    <location>
        <begin position="940"/>
        <end position="949"/>
    </location>
</feature>
<feature type="compositionally biased region" description="Basic residues" evidence="1">
    <location>
        <begin position="1135"/>
        <end position="1144"/>
    </location>
</feature>
<feature type="compositionally biased region" description="Polar residues" evidence="1">
    <location>
        <begin position="3804"/>
        <end position="3817"/>
    </location>
</feature>
<gene>
    <name evidence="2" type="ORF">E0L32_000570</name>
</gene>
<feature type="compositionally biased region" description="Basic residues" evidence="1">
    <location>
        <begin position="4727"/>
        <end position="4740"/>
    </location>
</feature>
<feature type="compositionally biased region" description="Basic residues" evidence="1">
    <location>
        <begin position="4216"/>
        <end position="4227"/>
    </location>
</feature>
<feature type="region of interest" description="Disordered" evidence="1">
    <location>
        <begin position="3590"/>
        <end position="3644"/>
    </location>
</feature>
<feature type="compositionally biased region" description="Basic and acidic residues" evidence="1">
    <location>
        <begin position="4529"/>
        <end position="4542"/>
    </location>
</feature>
<feature type="compositionally biased region" description="Basic residues" evidence="1">
    <location>
        <begin position="2072"/>
        <end position="2082"/>
    </location>
</feature>
<feature type="compositionally biased region" description="Polar residues" evidence="1">
    <location>
        <begin position="1566"/>
        <end position="1577"/>
    </location>
</feature>
<sequence>MMRDHRRRSPESSRRRRKDRYSQQHSSDAPAPAPAMAPTAGPLPSYAEPIPMRTRAGSSSGASSSSSTSDSLLNISAPRTSGGFFSFFKAPPPRRRRSSRKKKKRFLRFGNSSSSSVDDALVYGKGYIPRVRGAEPYGRDHAAPIDPTRPVGTTKRAQTDEEILEIGRKLAKMAREENRADLERAGRRPHSGLVATAAAISSFRRTGTNDSVGRGLGSSRPQRHDGSSAGDSDWETSASDDEDDSSFSDDVDSGLAYGSNVALPSKPAVSKPAPEIRHAHRKSTIVDPNMFGPYNSLRGYVNTPCGFDDNRPSSSRPSDSRVFDPIPPIESASIEGRPMQTVYPVPTSDPGRFDAGRGSTISLQNDNRSSARPDPVPIQAPKPITPIRKKVFEDSRILNETRDSHDSRRRSDGPSFSEAAVAGAAGVAAGVVAAKLKESHDKEKDRKRDEDRRQRASRDDVKANDVRDDKRSKRSSKYDDKTPEELEREYQRLMEKQKELERRQKEKRRRDVVIEYDGPEKGQSKPKEKNGEDYRRIETSQSSGSKAPIDPFQFQVDEDAFETPKYGTTPQRPLTPMVVTVEREPDFTRFDKLPVDEPDERMSRKDSYEQELRNARQIYEEAKHTTAPVAEGAAAAAAAAMVVEGVQMARGREAEQKPAREHEPAPKDAVQAAADQYYRETKLAKRLKEEEIRSRSASPDPSVVEKYRDESQEPVIRIVTPPAMEHHPEKSKYDGPNADVRIDNVIQPKDLVKYATPKLAPLSRNEPLAPIFRSRDPSCERDRPLLNLVIPTPVPSPLPEKQDSRSAPVEKEPVKEAPKESEEPRSAPSVIIGPKGEIIETTETPSTPKSVTWGENETKSFVAESPEKSQQPVQDSKPATKAGKKGKKSGKSSGWGIIAAAVAGAGTAAAASAAASEDKTFNDPFDEAKSERKSDHTDSRSMSPKSVSSRAMPIEGDDVPPAPGPKPTSPHAVPGTFADDIDFAATLAAGLQESGFDPNIVIDDPTYHRRDSPPGSNLPPETAYQRPFAETVTDLGVYDEAPRGVAGPDTGFVIGEIPETPAEDRDLPAEETETFSKLSKKDKKKKQKANKRASVDAKEFDSLADEPSPVPEPVSEPVSEPVAEPQEETFEPAKLSKKEKKKRAKAAELASFEEETPSGPETTTPSEPAEVVDEWAETPSSKKKKNKKGKNAASAWEESEPNTPTAEVLDRSFDEPPGSQPADTGEADWAETTSSKKKKKGKKGKANAAAWEDSEPATPTEVFEPAVEEQPEAEPETWAETPSSSKKKGKKGKKSAFSWDDEVAEAADPVTGLVESPITAEPEPVEPAAEAGADEWAESSSSKKKKKGKKGKRASGAWDDSGTATPVDDNRVSVPVDAFDDLSREKDAQPEDDWNMPKKSKKKSKRDSAVFDSPSQSGPPSEVESTTSRKSKKGKRKSGQVNDFDVGDTDDPPDKWKERFEPLERDVSSVVSEPMRYNDETDETKSIVSVPGTGKDRIKTASKQEKRSSGGFFGLFGGKGASDKTNGSAEANDDQDGSKQSFLDNAGTLGAGVGLAGVAAAALMGSSQLSRSNATAASSEKEVPPSSSSSSTLESDPFRQERDLVILDPIVDPEIVQRAIKPAIDPQYGDLLPLPPSEPGSPTSELSDFPALPDSRPETPPEHERAMIRERLSARRRSAFETPVKSPSQTAVPLQFRLGQQRSVPPSPGVIGSSPMQSPHARGLDTSSAQRRLARPTSWDSSREIMPLYLLEHARSSSQPPEPSLLPELPPSEPPSRESPAPEYATPSRGLGLDAFDLPDTGDKPFLHIDTSLANVNRESDQLGSQETTPKAAVPPQQLPESLDVHGSSDAENSDVFEDAASQFNPSATQSPALQKAELETPQQQSMILPPEHDLMPSVEDDTFHDVEQAVELPSYDNVATPPKEGAGQEPEPVEPMSKDRSSYLLHATPPSTQKSKDGDTLGRSPSESPSQRGVPSEMTIPEESDSALAAIAALGAAAAAGGLVAAGLAHGDKHAGDVEAPLSPTTVLHEDISRELPEQDPSAVEAPAQDVDLGEVKDEQPDEWSTFTPTKKGKKGKKNRKSQAFESPAESRDATEPSTPAEPAEQQDQPSETPADDFFESKKSKKNKKKKRQSLAWEPESEESPAESPAPATADDAVTRDLEVVDVSTPAESAELALPTEETSQQPSEPPADDFFETMTPKKGKKKKKGKQFSTWDPDEPAEDAKDKELESAAASEEPKDVAEPRGAEVEPLAVAVDEEATKPTDDQPEPQPEPEDVAAEFTMTGGGKKKKKKGKKAAAWDWDEPTSEDKVTEPVTEGEVGVAKEVTAPEAISESIAQGVPEAAPEGTTIPEDAATANIEQSISGDLEIHPETSVMTGDSATARPEGENIPLDEPQEKQLESEDNFEEFTLPGSKKKKKKGKKAASWDFDEPTVDDKITESPVDQSTDTPKDLQMSDELAEGASSQPALEEAQEPVPEPEETFTEFTMPGSKKKKKKGKKAATWEFDEPADTEAVPKTEILSTVQTSEESHPLEGEPSQEPRDITATTQLDDQPGHAPTGEPTFPAATEDDFVAPAKKGKKKKGKNKFSSWEPEPEPEATSTPVGDEPTVETVSAAQPVAVIEQETPTETQRDVAEEINTAELGSEPAPEESEWAPASDKKSRKKKKSKKTLSWALQDEPSEQSTPVSEEEATQIPEDATVLQTVAAAPENLQESGELDRDAKPQSTDMTGDASDLPAQEAPVEAPLVEADPSVPSDLLETATVNLADDKDQAPETLPVSSHATDAAVSRQAPVDLGLSGPPLGDQGPPEPSGPGTDMDILPEDKSVQDTLSLDDTALRVPDVAVAAHEPASTGAVAEPQDAQTTPLELQPEPPATDAAADIKPDLATEPPQDENVDKSRDAPETVPPPEADETMDWEQEFGSGKKKGKKGKKNKNAFDTPPEPQAVERSLPEQDPLAEKDADLAQITEPSADIAELRDEQQPVEPSPDDFWSEPASGKKSKKNKKKNKASSQTFFDDAAADTTKASEEGFEATVRPETTTSGDVTQLPEIQETAQAPVEVEEPLTLQDEVAPAQEVEADDFWSMPAKKSKKGKKKRQSVTFDEPEASEPPVDSTRDVIETPPEEPSTPSPGLETADTEGPALESVESEQPMERASPEELSGIDKTVDASDLVDSRSGEDLPKDVALGEIVSTGPASMEPAQEPAAQAEPEEATAVPEDEFPVVVKKSKKDKKKKRKSVSFEDDVLESGSAAESPVADSPSAEQNDDGSPPEDTADKELEPTEVATLEAGEAQPADEFPETFLTKKSKKDKKKKKAISWEPEPEIADSPIDDSADVKSVEATASQPEPIQEEPAVEPPQEDDTAGFFMPLKKSKKDKKKKKAAMFEPEPEPEVEAETAPAEPVSAEESEPQPSPVQDIASTPAQPSGEAADLSGPAAEPVASDEFPEFVSLKKSKKDKKKKKAAMFDPEPEPEPGTPPASQPETEELGDKGMTDIESSSAPVSDEAEPSLVPMEATDSEFPEFVSLKKSKKDKKNKKAAMFEPEPEPEVPSESPAEDIVPEATAEGAVQDKSIPLSDLEAAPAVLDASGSGEVVGDDEFPEFVSLKKSKKDKKKKRQSLSWDEPEPDVEPTQSTGDNDLETPIISETKEVAEIVEAPLEDTTVLHSESQAREVLADPAIPDTQVPRELSIAEVSPEEADTPPVINKEVEAPVSGTEENLAAREVTSLDDQATQVIPQPETIEALTQEPTSPAQETAPEADVQPEAEMSEPAAPVPDQQGVADDTEFFVTKKSKKDKKKKRASQLSQFESEPSSGIATPAEEVTESRELPSLAATEDSQSAAPIEATPAAADDEFQWAPTKKSKKDKKKAKKTAQFFDEPEQPAQEPQETAEAAQLPAGDDEVRDTASALEEDKLVQPEEPEALPIQEPPPEEPLEAGEDDFAPIPTKKSKKEKRKAKKLAFLDDEAEYPAEQSTDPNLEDTPASEPIVDEIAADKSIAEAGPGEVVPRDIAEPSSGFVEQPEQTEPNEAGEDEFAFIPPKKSKKDKKKAKKLAQAISAFEDVTDSPVEVTTASEPAPEESLEQPLDTVEKAVEPEFEPKAEMASEDTKPAEDETSVPQEAEAEFMPIARKLSKKEKRQAKKNAFAWDEPESTPNDSAAPPDVQKLEAEDTPVEQAGAPKELEPLEPQALPSTEETIEPPVAEPDQPEEFTFSRKLSKKEKKRKSKQSTSEPASGTATPAQEETPIIPVEEDITLASSAAETSGSLERSIEDEDKDVNAADADDIWALPTKKSKKDKKRKGGKQADSQPVSGTATPATEEPFSTETDTDKGPAVSEEKAEADEAANDFGGFSVKKSKKDKKKRKSLKAAEFEEPSSPAPAEQNEARGLGDIDDVAAIEGTDDYFKPQEHGDAQTPTGDGPFEKVEIHPAVSSMLDSTQKTGERPLSTTPPPAAWGLMTRQDSDVFEREGHIPKLLTNQSYSPVFESSPEETKTSFEGAAADETNINLTPAQESSSVPHDPPFEQPAGPEKKVKTKELEGDAVKAVAFADEVAQGEASTVKPDTSDLGEHDQTDKHLPSDGNGPTVEGEAQPSAREIAASFLEEQSHAQDVASAEDIMADAPPAEDIFRDKKHKEEEKTTAREIAASFLEDESSIRLPDEGADKPLDKPSARDIAASFLEGSSSKKSAESKEAPSLEKKKSFGGEEAAAVISGAAGGVALLAQKFGGSKKTKKGGKKKIVDKRTNQGDDLFDDASLWEGADRKPVEGSRMDLDSAGFWDAPGDVAEAAEESMEKAGGVEDKGIESSDENGRRGGTAIPGDVWEDDYLESPVLGRDEGEQRRLGKESRGKMSTSREPTPKAEEQGQRAALPSPPPSKEASVQPEVIEEPMTTRALDLAAEEAMDIDNNVVRSIEHDDDVRSPSFSSTRGLEMSDFHRSLGSPLPPVLEEVHEDEHEEKQSRGRDRSRYLQATPDANRDSGYMAESPEMKHPSHFDPDSYRDSGVHLREYPDSPRARDLRRFSPEPSRLSHSSTEGAELHATTPSHRLHRSDDRRAVRRSPLAEGDYLSRDKPETPKLREPAALPHTPEPQKLDRSGKKRSSYKELGGLAAAAGAPLAGHGAPLSSAASSSAHRSVSDNIREKRQSPGPEMLGRRSASNTSISRLRTPEPLNLRPDSPGSMRSWSGTPPLRRVDKRVSGDLRSLSQRSDLSTTTATTQKEGGGGGPLHPGRPVSASPAPSTAASAGASAALALGAGAALTAAALSSSSSPPHHQNSSSNNNTPTPVANEGRVRAKDMTDVYDGYGEGRIGSPRSPTRPHSMRRRQSMQVLELESRVEQLIAENRALADARAHAEHSLSQKSTSALAERDDQIEVLKRSLELLQKEVARLTEVNEGLQSAINTTAVQHNDRYRRLETQHADTSRELEQIRGSHGQHTQTLQEKDAEIADLRAQLEATKDQIRDMQRQILASKSGDSAADYLTIHDVDYFDHRCQQLCSHVQQWVLRFSKFSDMRACRLTSEINDEKIIDRLDNAVLDGSDVDTYLNDRVRRRDIFMSMTMTMIWEFVFTRYLFGMDREQRQKLKSLEKLLLEVGPPHAVRQWRAVTLTLLSRRDAFRDQRDQDTEAVVQAVFQTLSVILPPPSNLEDQIQAQLRRVMREAVELSVEMRTQRAEYMMLPPLQPEYDANGDLAEQVAFNASLMNERSSSGAGGAGAGGAATNEELEARAAIVRVVLFPLVVRKGDDAGVGDDEIVVCPAQVLVAKPHTAGKRPATAGSSGGGGGLHASSAAADKRLFTPSSDAGGASLFRSSAANASNVSMADAPSPQPLPEAAYLEGGI</sequence>
<name>A0A507B510_9PEZI</name>
<feature type="compositionally biased region" description="Basic and acidic residues" evidence="1">
    <location>
        <begin position="4563"/>
        <end position="4578"/>
    </location>
</feature>
<feature type="compositionally biased region" description="Basic residues" evidence="1">
    <location>
        <begin position="4292"/>
        <end position="4303"/>
    </location>
</feature>
<feature type="compositionally biased region" description="Basic residues" evidence="1">
    <location>
        <begin position="2579"/>
        <end position="2588"/>
    </location>
</feature>
<feature type="compositionally biased region" description="Basic and acidic residues" evidence="1">
    <location>
        <begin position="4328"/>
        <end position="4339"/>
    </location>
</feature>
<feature type="compositionally biased region" description="Basic and acidic residues" evidence="1">
    <location>
        <begin position="390"/>
        <end position="412"/>
    </location>
</feature>
<feature type="compositionally biased region" description="Basic and acidic residues" evidence="1">
    <location>
        <begin position="4653"/>
        <end position="4671"/>
    </location>
</feature>
<feature type="compositionally biased region" description="Basic residues" evidence="1">
    <location>
        <begin position="2289"/>
        <end position="2298"/>
    </location>
</feature>
<feature type="compositionally biased region" description="Basic and acidic residues" evidence="1">
    <location>
        <begin position="4759"/>
        <end position="4772"/>
    </location>
</feature>
<feature type="compositionally biased region" description="Basic residues" evidence="1">
    <location>
        <begin position="3792"/>
        <end position="3803"/>
    </location>
</feature>
<feature type="compositionally biased region" description="Basic and acidic residues" evidence="1">
    <location>
        <begin position="4833"/>
        <end position="4848"/>
    </location>
</feature>
<organism evidence="2 3">
    <name type="scientific">Thyridium curvatum</name>
    <dbReference type="NCBI Taxonomy" id="1093900"/>
    <lineage>
        <taxon>Eukaryota</taxon>
        <taxon>Fungi</taxon>
        <taxon>Dikarya</taxon>
        <taxon>Ascomycota</taxon>
        <taxon>Pezizomycotina</taxon>
        <taxon>Sordariomycetes</taxon>
        <taxon>Sordariomycetidae</taxon>
        <taxon>Thyridiales</taxon>
        <taxon>Thyridiaceae</taxon>
        <taxon>Thyridium</taxon>
    </lineage>
</organism>
<evidence type="ECO:0008006" key="4">
    <source>
        <dbReference type="Google" id="ProtNLM"/>
    </source>
</evidence>
<feature type="compositionally biased region" description="Low complexity" evidence="1">
    <location>
        <begin position="3197"/>
        <end position="3210"/>
    </location>
</feature>
<feature type="region of interest" description="Disordered" evidence="1">
    <location>
        <begin position="994"/>
        <end position="1027"/>
    </location>
</feature>
<feature type="compositionally biased region" description="Acidic residues" evidence="1">
    <location>
        <begin position="1266"/>
        <end position="1277"/>
    </location>
</feature>
<feature type="region of interest" description="Disordered" evidence="1">
    <location>
        <begin position="1"/>
        <end position="116"/>
    </location>
</feature>
<feature type="compositionally biased region" description="Basic and acidic residues" evidence="1">
    <location>
        <begin position="4403"/>
        <end position="4412"/>
    </location>
</feature>
<feature type="compositionally biased region" description="Acidic residues" evidence="1">
    <location>
        <begin position="3211"/>
        <end position="3223"/>
    </location>
</feature>
<feature type="compositionally biased region" description="Basic and acidic residues" evidence="1">
    <location>
        <begin position="685"/>
        <end position="694"/>
    </location>
</feature>
<feature type="compositionally biased region" description="Polar residues" evidence="1">
    <location>
        <begin position="845"/>
        <end position="855"/>
    </location>
</feature>
<feature type="compositionally biased region" description="Basic residues" evidence="1">
    <location>
        <begin position="4355"/>
        <end position="4367"/>
    </location>
</feature>
<feature type="compositionally biased region" description="Low complexity" evidence="1">
    <location>
        <begin position="3883"/>
        <end position="3899"/>
    </location>
</feature>
<feature type="compositionally biased region" description="Basic and acidic residues" evidence="1">
    <location>
        <begin position="1494"/>
        <end position="1508"/>
    </location>
</feature>
<feature type="compositionally biased region" description="Low complexity" evidence="1">
    <location>
        <begin position="1320"/>
        <end position="1331"/>
    </location>
</feature>
<feature type="compositionally biased region" description="Basic and acidic residues" evidence="1">
    <location>
        <begin position="175"/>
        <end position="186"/>
    </location>
</feature>
<feature type="compositionally biased region" description="Basic and acidic residues" evidence="1">
    <location>
        <begin position="650"/>
        <end position="666"/>
    </location>
</feature>
<feature type="compositionally biased region" description="Basic residues" evidence="1">
    <location>
        <begin position="2493"/>
        <end position="2502"/>
    </location>
</feature>
<feature type="compositionally biased region" description="Basic and acidic residues" evidence="1">
    <location>
        <begin position="2530"/>
        <end position="2545"/>
    </location>
</feature>
<feature type="compositionally biased region" description="Basic residues" evidence="1">
    <location>
        <begin position="1342"/>
        <end position="1353"/>
    </location>
</feature>
<feature type="compositionally biased region" description="Basic residues" evidence="1">
    <location>
        <begin position="92"/>
        <end position="107"/>
    </location>
</feature>
<dbReference type="GeneID" id="41968017"/>
<feature type="compositionally biased region" description="Basic and acidic residues" evidence="1">
    <location>
        <begin position="916"/>
        <end position="939"/>
    </location>
</feature>
<feature type="region of interest" description="Disordered" evidence="1">
    <location>
        <begin position="175"/>
        <end position="289"/>
    </location>
</feature>
<feature type="compositionally biased region" description="Low complexity" evidence="1">
    <location>
        <begin position="5104"/>
        <end position="5131"/>
    </location>
</feature>
<feature type="region of interest" description="Disordered" evidence="1">
    <location>
        <begin position="5262"/>
        <end position="5321"/>
    </location>
</feature>
<dbReference type="EMBL" id="SKBQ01000002">
    <property type="protein sequence ID" value="TPX14176.1"/>
    <property type="molecule type" value="Genomic_DNA"/>
</dbReference>
<feature type="compositionally biased region" description="Low complexity" evidence="1">
    <location>
        <begin position="1584"/>
        <end position="1595"/>
    </location>
</feature>
<feature type="region of interest" description="Disordered" evidence="1">
    <location>
        <begin position="5763"/>
        <end position="5783"/>
    </location>
</feature>
<feature type="compositionally biased region" description="Basic residues" evidence="1">
    <location>
        <begin position="1429"/>
        <end position="1438"/>
    </location>
</feature>
<feature type="compositionally biased region" description="Basic and acidic residues" evidence="1">
    <location>
        <begin position="4089"/>
        <end position="4113"/>
    </location>
</feature>
<feature type="compositionally biased region" description="Basic and acidic residues" evidence="1">
    <location>
        <begin position="2224"/>
        <end position="2250"/>
    </location>
</feature>
<feature type="compositionally biased region" description="Low complexity" evidence="1">
    <location>
        <begin position="34"/>
        <end position="44"/>
    </location>
</feature>
<feature type="region of interest" description="Disordered" evidence="1">
    <location>
        <begin position="4065"/>
        <end position="4458"/>
    </location>
</feature>